<feature type="compositionally biased region" description="Pro residues" evidence="2">
    <location>
        <begin position="287"/>
        <end position="299"/>
    </location>
</feature>
<feature type="region of interest" description="Disordered" evidence="2">
    <location>
        <begin position="275"/>
        <end position="303"/>
    </location>
</feature>
<keyword evidence="1" id="KW-0694">RNA-binding</keyword>
<dbReference type="Pfam" id="PF00076">
    <property type="entry name" value="RRM_1"/>
    <property type="match status" value="1"/>
</dbReference>
<dbReference type="EMBL" id="LGTL01000003">
    <property type="protein sequence ID" value="KPA83990.1"/>
    <property type="molecule type" value="Genomic_DNA"/>
</dbReference>
<accession>A0A0M9G749</accession>
<dbReference type="RefSeq" id="XP_015662429.1">
    <property type="nucleotide sequence ID" value="XM_015798951.1"/>
</dbReference>
<protein>
    <submittedName>
        <fullName evidence="4">Putative RNA-binding protein</fullName>
    </submittedName>
</protein>
<dbReference type="InterPro" id="IPR012677">
    <property type="entry name" value="Nucleotide-bd_a/b_plait_sf"/>
</dbReference>
<dbReference type="OrthoDB" id="267639at2759"/>
<dbReference type="PANTHER" id="PTHR48037:SF1">
    <property type="entry name" value="RRM DOMAIN-CONTAINING PROTEIN"/>
    <property type="match status" value="1"/>
</dbReference>
<dbReference type="AlphaFoldDB" id="A0A0M9G749"/>
<comment type="caution">
    <text evidence="4">The sequence shown here is derived from an EMBL/GenBank/DDBJ whole genome shotgun (WGS) entry which is preliminary data.</text>
</comment>
<evidence type="ECO:0000256" key="1">
    <source>
        <dbReference type="PROSITE-ProRule" id="PRU00176"/>
    </source>
</evidence>
<dbReference type="GeneID" id="26902429"/>
<dbReference type="OMA" id="CQANEEN"/>
<keyword evidence="5" id="KW-1185">Reference proteome</keyword>
<name>A0A0M9G749_LEPPY</name>
<evidence type="ECO:0000313" key="4">
    <source>
        <dbReference type="EMBL" id="KPA83990.1"/>
    </source>
</evidence>
<dbReference type="VEuPathDB" id="TriTrypDB:LpyrH10_03_2850"/>
<feature type="domain" description="RRM" evidence="3">
    <location>
        <begin position="196"/>
        <end position="274"/>
    </location>
</feature>
<dbReference type="PROSITE" id="PS50102">
    <property type="entry name" value="RRM"/>
    <property type="match status" value="1"/>
</dbReference>
<evidence type="ECO:0000259" key="3">
    <source>
        <dbReference type="PROSITE" id="PS50102"/>
    </source>
</evidence>
<dbReference type="InterPro" id="IPR035979">
    <property type="entry name" value="RBD_domain_sf"/>
</dbReference>
<gene>
    <name evidence="4" type="ORF">ABB37_02134</name>
</gene>
<proteinExistence type="predicted"/>
<dbReference type="SUPFAM" id="SSF54928">
    <property type="entry name" value="RNA-binding domain, RBD"/>
    <property type="match status" value="1"/>
</dbReference>
<dbReference type="GO" id="GO:0003723">
    <property type="term" value="F:RNA binding"/>
    <property type="evidence" value="ECO:0007669"/>
    <property type="project" value="UniProtKB-UniRule"/>
</dbReference>
<dbReference type="Proteomes" id="UP000037923">
    <property type="component" value="Unassembled WGS sequence"/>
</dbReference>
<reference evidence="4 5" key="1">
    <citation type="submission" date="2015-07" db="EMBL/GenBank/DDBJ databases">
        <title>High-quality genome of monoxenous trypanosomatid Leptomonas pyrrhocoris.</title>
        <authorList>
            <person name="Flegontov P."/>
            <person name="Butenko A."/>
            <person name="Firsov S."/>
            <person name="Vlcek C."/>
            <person name="Logacheva M.D."/>
            <person name="Field M."/>
            <person name="Filatov D."/>
            <person name="Flegontova O."/>
            <person name="Gerasimov E."/>
            <person name="Jackson A.P."/>
            <person name="Kelly S."/>
            <person name="Opperdoes F."/>
            <person name="O'Reilly A."/>
            <person name="Votypka J."/>
            <person name="Yurchenko V."/>
            <person name="Lukes J."/>
        </authorList>
    </citation>
    <scope>NUCLEOTIDE SEQUENCE [LARGE SCALE GENOMIC DNA]</scope>
    <source>
        <strain evidence="4">H10</strain>
    </source>
</reference>
<dbReference type="PANTHER" id="PTHR48037">
    <property type="entry name" value="ATPASE E1"/>
    <property type="match status" value="1"/>
</dbReference>
<dbReference type="Gene3D" id="3.30.70.330">
    <property type="match status" value="1"/>
</dbReference>
<sequence length="492" mass="52079">MTGFGSMSHFSADNASAQDALPAALQPRRYELPSTTDKTQCMAPETKLKPPSYDSLYFMSDGNAHDPFSCTSAAPPSLCAKNFFISNSASDSNRESGCQANEENLACLLAELNSTNDTFGSKDSVADMVEGKSVSMQSSSTNPTNYGLSTTSLQMRTSTSVPNASVSEMSAPLQSPCVATADAEEDSHKHEEIIQRNVYISGLPSYMQSGEFRELCQRFGRVEASKLCVEGPSNPTKGYGFVLYYSEESATACIKGLSGSYLNGRCLQARLADTHATPHESKRRMQPRPPSPPPPPFAPPEHNAAERHRLMPHKVPSSGGNNDKMTLFNDDVSPKVVLPPPPPLPVQIVHPANAFLMNANSSATSAGTPTAAFSMAAQLIPGVGLADPSHATMQGMYYTCAPPLQAYQISPMSGGAEGQVVMLQPQPTIVYMAPSPYFTAAAATARTSRCAALPNSSFGQGTPTLPPLMLSSTPPAGVQIISLPSAPSALPM</sequence>
<dbReference type="SMART" id="SM00360">
    <property type="entry name" value="RRM"/>
    <property type="match status" value="1"/>
</dbReference>
<evidence type="ECO:0000313" key="5">
    <source>
        <dbReference type="Proteomes" id="UP000037923"/>
    </source>
</evidence>
<organism evidence="4 5">
    <name type="scientific">Leptomonas pyrrhocoris</name>
    <name type="common">Firebug parasite</name>
    <dbReference type="NCBI Taxonomy" id="157538"/>
    <lineage>
        <taxon>Eukaryota</taxon>
        <taxon>Discoba</taxon>
        <taxon>Euglenozoa</taxon>
        <taxon>Kinetoplastea</taxon>
        <taxon>Metakinetoplastina</taxon>
        <taxon>Trypanosomatida</taxon>
        <taxon>Trypanosomatidae</taxon>
        <taxon>Leishmaniinae</taxon>
        <taxon>Leptomonas</taxon>
    </lineage>
</organism>
<dbReference type="InterPro" id="IPR000504">
    <property type="entry name" value="RRM_dom"/>
</dbReference>
<evidence type="ECO:0000256" key="2">
    <source>
        <dbReference type="SAM" id="MobiDB-lite"/>
    </source>
</evidence>